<protein>
    <recommendedName>
        <fullName evidence="3">DUF1788 domain-containing protein</fullName>
    </recommendedName>
</protein>
<proteinExistence type="predicted"/>
<dbReference type="Proteomes" id="UP000391919">
    <property type="component" value="Unassembled WGS sequence"/>
</dbReference>
<evidence type="ECO:0000313" key="2">
    <source>
        <dbReference type="Proteomes" id="UP000391919"/>
    </source>
</evidence>
<sequence>MLSEKIEKIKNMIFNDELTWSRQSGVPFILVAINETEQLYLFPKLEELQRDGEIQGYSVEIVNIEKLLYELLLKDENGDLSEIYEFEQEDFQEFHMEIQNTLLRLLYEWILQRAEQLGQSGRIIFTRVGSIAPHFRLIQLLSKLENKVEIPLCFFVPGTVTSNRFMMLDDIDISGSRAFYL</sequence>
<dbReference type="Pfam" id="PF08747">
    <property type="entry name" value="BrxB"/>
    <property type="match status" value="1"/>
</dbReference>
<evidence type="ECO:0008006" key="3">
    <source>
        <dbReference type="Google" id="ProtNLM"/>
    </source>
</evidence>
<keyword evidence="2" id="KW-1185">Reference proteome</keyword>
<reference evidence="1 2" key="1">
    <citation type="submission" date="2019-09" db="EMBL/GenBank/DDBJ databases">
        <title>Draft genome sequence of Bacillus sp. JC-7.</title>
        <authorList>
            <person name="Tanaka N."/>
            <person name="Shiwa Y."/>
            <person name="Fujita N."/>
            <person name="Tanasupawat S."/>
        </authorList>
    </citation>
    <scope>NUCLEOTIDE SEQUENCE [LARGE SCALE GENOMIC DNA]</scope>
    <source>
        <strain evidence="1 2">JC-7</strain>
    </source>
</reference>
<dbReference type="AlphaFoldDB" id="A0A5J4JI41"/>
<comment type="caution">
    <text evidence="1">The sequence shown here is derived from an EMBL/GenBank/DDBJ whole genome shotgun (WGS) entry which is preliminary data.</text>
</comment>
<name>A0A5J4JI41_9BACI</name>
<organism evidence="1 2">
    <name type="scientific">Weizmannia acidilactici</name>
    <dbReference type="NCBI Taxonomy" id="2607726"/>
    <lineage>
        <taxon>Bacteria</taxon>
        <taxon>Bacillati</taxon>
        <taxon>Bacillota</taxon>
        <taxon>Bacilli</taxon>
        <taxon>Bacillales</taxon>
        <taxon>Bacillaceae</taxon>
        <taxon>Heyndrickxia</taxon>
    </lineage>
</organism>
<accession>A0A5J4JI41</accession>
<gene>
    <name evidence="1" type="ORF">BpJC7_26940</name>
</gene>
<dbReference type="RefSeq" id="WP_172967552.1">
    <property type="nucleotide sequence ID" value="NZ_BKZQ01000046.1"/>
</dbReference>
<evidence type="ECO:0000313" key="1">
    <source>
        <dbReference type="EMBL" id="GER71391.1"/>
    </source>
</evidence>
<dbReference type="EMBL" id="BKZQ01000046">
    <property type="protein sequence ID" value="GER71391.1"/>
    <property type="molecule type" value="Genomic_DNA"/>
</dbReference>
<dbReference type="InterPro" id="IPR014858">
    <property type="entry name" value="BrxB"/>
</dbReference>